<dbReference type="Proteomes" id="UP000004358">
    <property type="component" value="Unassembled WGS sequence"/>
</dbReference>
<protein>
    <recommendedName>
        <fullName evidence="4">Outer membrane protein beta-barrel domain-containing protein</fullName>
    </recommendedName>
</protein>
<reference evidence="2 3" key="1">
    <citation type="submission" date="2006-02" db="EMBL/GenBank/DDBJ databases">
        <authorList>
            <person name="Amann R."/>
            <person name="Ferriera S."/>
            <person name="Johnson J."/>
            <person name="Kravitz S."/>
            <person name="Halpern A."/>
            <person name="Remington K."/>
            <person name="Beeson K."/>
            <person name="Tran B."/>
            <person name="Rogers Y.-H."/>
            <person name="Friedman R."/>
            <person name="Venter J.C."/>
        </authorList>
    </citation>
    <scope>NUCLEOTIDE SEQUENCE [LARGE SCALE GENOMIC DNA]</scope>
    <source>
        <strain evidence="2 3">DSM 3645</strain>
    </source>
</reference>
<accession>A3ZQ91</accession>
<feature type="signal peptide" evidence="1">
    <location>
        <begin position="1"/>
        <end position="25"/>
    </location>
</feature>
<feature type="chain" id="PRO_5002665202" description="Outer membrane protein beta-barrel domain-containing protein" evidence="1">
    <location>
        <begin position="26"/>
        <end position="300"/>
    </location>
</feature>
<dbReference type="EMBL" id="AANZ01000005">
    <property type="protein sequence ID" value="EAQ81364.1"/>
    <property type="molecule type" value="Genomic_DNA"/>
</dbReference>
<dbReference type="HOGENOM" id="CLU_926433_0_0_0"/>
<evidence type="ECO:0000256" key="1">
    <source>
        <dbReference type="SAM" id="SignalP"/>
    </source>
</evidence>
<evidence type="ECO:0000313" key="3">
    <source>
        <dbReference type="Proteomes" id="UP000004358"/>
    </source>
</evidence>
<dbReference type="AlphaFoldDB" id="A3ZQ91"/>
<gene>
    <name evidence="2" type="ORF">DSM3645_23271</name>
</gene>
<comment type="caution">
    <text evidence="2">The sequence shown here is derived from an EMBL/GenBank/DDBJ whole genome shotgun (WGS) entry which is preliminary data.</text>
</comment>
<evidence type="ECO:0008006" key="4">
    <source>
        <dbReference type="Google" id="ProtNLM"/>
    </source>
</evidence>
<proteinExistence type="predicted"/>
<name>A3ZQ91_9BACT</name>
<evidence type="ECO:0000313" key="2">
    <source>
        <dbReference type="EMBL" id="EAQ81364.1"/>
    </source>
</evidence>
<dbReference type="STRING" id="314230.DSM3645_23271"/>
<organism evidence="2 3">
    <name type="scientific">Blastopirellula marina DSM 3645</name>
    <dbReference type="NCBI Taxonomy" id="314230"/>
    <lineage>
        <taxon>Bacteria</taxon>
        <taxon>Pseudomonadati</taxon>
        <taxon>Planctomycetota</taxon>
        <taxon>Planctomycetia</taxon>
        <taxon>Pirellulales</taxon>
        <taxon>Pirellulaceae</taxon>
        <taxon>Blastopirellula</taxon>
    </lineage>
</organism>
<keyword evidence="1" id="KW-0732">Signal</keyword>
<sequence length="300" mass="34321">MLMNRKMLWGLFVVAYSLAATTAFAQYDQSYSGFYQPFTDVPVEDYDFQWFAPPITEVYGQDGVDPKTGPFFDYHRFYVNVTRGEAAPDNSQGDVTWGNKIDAGWMSDEGHGWLLSTLHIDGPQVAERNVGSTVSVGLNKMWRLDQFHSGLWIEPMIGVRYFQFKDQSLRVSYEERFFPIRQIVPVDNHLAMENNMLLGQLGARMYTHRGHWKLYGEAQVFGGNNWVYRMNQDDTYSTGVVGGEWTLGAAYYLTRELAIDINWNTIYMGRGVGRNPYASSGDQQQSLFMSGVAFGFTFHR</sequence>